<proteinExistence type="predicted"/>
<protein>
    <submittedName>
        <fullName evidence="5">Xanthine dehydrogenase family protein molybdopterin-binding subunit</fullName>
    </submittedName>
</protein>
<accession>A0ABV4CJY6</accession>
<reference evidence="5 6" key="1">
    <citation type="submission" date="2024-08" db="EMBL/GenBank/DDBJ databases">
        <title>Genome mining of Saccharopolyspora cebuensis PGLac3 from Nigerian medicinal plant.</title>
        <authorList>
            <person name="Ezeobiora C.E."/>
            <person name="Igbokwe N.H."/>
            <person name="Amin D.H."/>
            <person name="Mendie U.E."/>
        </authorList>
    </citation>
    <scope>NUCLEOTIDE SEQUENCE [LARGE SCALE GENOMIC DNA]</scope>
    <source>
        <strain evidence="5 6">PGLac3</strain>
    </source>
</reference>
<evidence type="ECO:0000259" key="4">
    <source>
        <dbReference type="SMART" id="SM01008"/>
    </source>
</evidence>
<dbReference type="Pfam" id="PF20256">
    <property type="entry name" value="MoCoBD_2"/>
    <property type="match status" value="1"/>
</dbReference>
<dbReference type="Gene3D" id="3.90.1170.50">
    <property type="entry name" value="Aldehyde oxidase/xanthine dehydrogenase, a/b hammerhead"/>
    <property type="match status" value="1"/>
</dbReference>
<dbReference type="EMBL" id="JBGEHV010000036">
    <property type="protein sequence ID" value="MEY8041417.1"/>
    <property type="molecule type" value="Genomic_DNA"/>
</dbReference>
<dbReference type="SUPFAM" id="SSF56003">
    <property type="entry name" value="Molybdenum cofactor-binding domain"/>
    <property type="match status" value="1"/>
</dbReference>
<dbReference type="InterPro" id="IPR008274">
    <property type="entry name" value="AldOxase/xan_DH_MoCoBD1"/>
</dbReference>
<dbReference type="InterPro" id="IPR046867">
    <property type="entry name" value="AldOxase/xan_DH_MoCoBD2"/>
</dbReference>
<dbReference type="RefSeq" id="WP_345365741.1">
    <property type="nucleotide sequence ID" value="NZ_BAABII010000016.1"/>
</dbReference>
<comment type="caution">
    <text evidence="5">The sequence shown here is derived from an EMBL/GenBank/DDBJ whole genome shotgun (WGS) entry which is preliminary data.</text>
</comment>
<evidence type="ECO:0000256" key="1">
    <source>
        <dbReference type="ARBA" id="ARBA00022505"/>
    </source>
</evidence>
<keyword evidence="6" id="KW-1185">Reference proteome</keyword>
<sequence>MVGSLLGTEVQRVEDPELLRGGGTYVPNFAVDGLLHIGFVRSPLAHATINDIDTSAAREAPGVVAVFTAADLELPVPPPFLELNPACSRTPLATDRVRFAGEAVAVVVGRSAAAVEDAVELVDVDLAELPVAVDPERALEPDAPRQFPELGTNVAAGFRDPAGADVLDGSDVVVRARIENQRVAVVPMEGNAIAVVPGGPEAEHEVVVHVSTQMPHGLRAGLAAAFGWPIERVRVIAPHVGGGFGGKAGAIPEHVVAVAVARELGRPVRWVEGRSENLQAMPHGRAQVQYAELGLRSDGTIVGLRCRVVGDCGAYAGFGGALALGPTRMMAQGVYRIPRISYDGVAVLTNTTPVGAFRGAGRPEAAAMLERMIDLAAAELTMDPAALRRKNFLAPEDFPYRTVVGANYDSGDFDLPLTEALRQADYEALRAEQARRVEAGETVLLGIGMSSYVEITGGGDGEYAEVEVLPDGARIKVGTSSHGQGHATSFAMLVSDVLGIPMESIAFVQSDTAEVPRGSGTGGSRSLQLGGSAVRRAGEAVLQRAKELAATRLEAAVDDIEVTEDGALGVAGVPTATLSWSEVVAAAAENDERLAAQVDFTPEGATFPFGAHVSVVEVDVETGLVRPVRHIAVDDCGRVLNPLIVRGQQHGGAIQGIAQALWEQVTFDADGNPGNATLADYAMPSAADVPSLEAHNTETGTPRNPLGAKGIGESATVGSTPAVQNAVVDALRHLGVRHVDMPATPERVWSTISAAREGALPDPWQEPPAAFAALPERGADTPDDPDEAVV</sequence>
<dbReference type="PANTHER" id="PTHR11908">
    <property type="entry name" value="XANTHINE DEHYDROGENASE"/>
    <property type="match status" value="1"/>
</dbReference>
<evidence type="ECO:0000256" key="3">
    <source>
        <dbReference type="SAM" id="MobiDB-lite"/>
    </source>
</evidence>
<feature type="domain" description="Aldehyde oxidase/xanthine dehydrogenase a/b hammerhead" evidence="4">
    <location>
        <begin position="20"/>
        <end position="130"/>
    </location>
</feature>
<evidence type="ECO:0000313" key="6">
    <source>
        <dbReference type="Proteomes" id="UP001564626"/>
    </source>
</evidence>
<dbReference type="Gene3D" id="3.30.365.10">
    <property type="entry name" value="Aldehyde oxidase/xanthine dehydrogenase, molybdopterin binding domain"/>
    <property type="match status" value="4"/>
</dbReference>
<name>A0ABV4CJY6_9PSEU</name>
<dbReference type="SMART" id="SM01008">
    <property type="entry name" value="Ald_Xan_dh_C"/>
    <property type="match status" value="1"/>
</dbReference>
<dbReference type="Proteomes" id="UP001564626">
    <property type="component" value="Unassembled WGS sequence"/>
</dbReference>
<gene>
    <name evidence="5" type="ORF">AB8O55_18590</name>
</gene>
<evidence type="ECO:0000313" key="5">
    <source>
        <dbReference type="EMBL" id="MEY8041417.1"/>
    </source>
</evidence>
<dbReference type="InterPro" id="IPR037165">
    <property type="entry name" value="AldOxase/xan_DH_Mopterin-bd_sf"/>
</dbReference>
<dbReference type="InterPro" id="IPR016208">
    <property type="entry name" value="Ald_Oxase/xanthine_DH-like"/>
</dbReference>
<evidence type="ECO:0000256" key="2">
    <source>
        <dbReference type="ARBA" id="ARBA00023002"/>
    </source>
</evidence>
<dbReference type="InterPro" id="IPR036856">
    <property type="entry name" value="Ald_Oxase/Xan_DH_a/b_sf"/>
</dbReference>
<dbReference type="Pfam" id="PF01315">
    <property type="entry name" value="Ald_Xan_dh_C"/>
    <property type="match status" value="1"/>
</dbReference>
<organism evidence="5 6">
    <name type="scientific">Saccharopolyspora cebuensis</name>
    <dbReference type="NCBI Taxonomy" id="418759"/>
    <lineage>
        <taxon>Bacteria</taxon>
        <taxon>Bacillati</taxon>
        <taxon>Actinomycetota</taxon>
        <taxon>Actinomycetes</taxon>
        <taxon>Pseudonocardiales</taxon>
        <taxon>Pseudonocardiaceae</taxon>
        <taxon>Saccharopolyspora</taxon>
    </lineage>
</organism>
<keyword evidence="1" id="KW-0500">Molybdenum</keyword>
<feature type="region of interest" description="Disordered" evidence="3">
    <location>
        <begin position="692"/>
        <end position="717"/>
    </location>
</feature>
<dbReference type="Pfam" id="PF02738">
    <property type="entry name" value="MoCoBD_1"/>
    <property type="match status" value="1"/>
</dbReference>
<dbReference type="SUPFAM" id="SSF54665">
    <property type="entry name" value="CO dehydrogenase molybdoprotein N-domain-like"/>
    <property type="match status" value="1"/>
</dbReference>
<dbReference type="PANTHER" id="PTHR11908:SF132">
    <property type="entry name" value="ALDEHYDE OXIDASE 1-RELATED"/>
    <property type="match status" value="1"/>
</dbReference>
<keyword evidence="2" id="KW-0560">Oxidoreductase</keyword>
<dbReference type="InterPro" id="IPR000674">
    <property type="entry name" value="Ald_Oxase/Xan_DH_a/b"/>
</dbReference>